<sequence length="45" mass="5074">MVHRDSASTGQSRQKSGEWINRCEGIANQLTDTISKNFCYVNNRG</sequence>
<dbReference type="PATRIC" id="fig|199198.4.peg.168"/>
<evidence type="ECO:0000313" key="2">
    <source>
        <dbReference type="Proteomes" id="UP000050297"/>
    </source>
</evidence>
<dbReference type="EMBL" id="LJPM01000436">
    <property type="protein sequence ID" value="KPW15171.1"/>
    <property type="molecule type" value="Genomic_DNA"/>
</dbReference>
<proteinExistence type="predicted"/>
<accession>A0A0L8IWE2</accession>
<protein>
    <submittedName>
        <fullName evidence="1">Uncharacterized protein</fullName>
    </submittedName>
</protein>
<name>A0A0L8IWE2_PSESX</name>
<dbReference type="AlphaFoldDB" id="A0A0L8IWE2"/>
<reference evidence="1 2" key="1">
    <citation type="submission" date="2015-09" db="EMBL/GenBank/DDBJ databases">
        <title>Genome announcement of multiple Pseudomonas syringae strains.</title>
        <authorList>
            <person name="Thakur S."/>
            <person name="Wang P.W."/>
            <person name="Gong Y."/>
            <person name="Weir B.S."/>
            <person name="Guttman D.S."/>
        </authorList>
    </citation>
    <scope>NUCLEOTIDE SEQUENCE [LARGE SCALE GENOMIC DNA]</scope>
    <source>
        <strain evidence="1 2">ICMP2802</strain>
    </source>
</reference>
<dbReference type="Proteomes" id="UP000050297">
    <property type="component" value="Unassembled WGS sequence"/>
</dbReference>
<gene>
    <name evidence="1" type="ORF">ALO91_101661</name>
</gene>
<evidence type="ECO:0000313" key="1">
    <source>
        <dbReference type="EMBL" id="KPW15171.1"/>
    </source>
</evidence>
<comment type="caution">
    <text evidence="1">The sequence shown here is derived from an EMBL/GenBank/DDBJ whole genome shotgun (WGS) entry which is preliminary data.</text>
</comment>
<organism evidence="1 2">
    <name type="scientific">Pseudomonas syringae pv. aceris</name>
    <dbReference type="NCBI Taxonomy" id="199198"/>
    <lineage>
        <taxon>Bacteria</taxon>
        <taxon>Pseudomonadati</taxon>
        <taxon>Pseudomonadota</taxon>
        <taxon>Gammaproteobacteria</taxon>
        <taxon>Pseudomonadales</taxon>
        <taxon>Pseudomonadaceae</taxon>
        <taxon>Pseudomonas</taxon>
        <taxon>Pseudomonas syringae</taxon>
    </lineage>
</organism>